<reference evidence="1" key="2">
    <citation type="journal article" date="2015" name="Fish Shellfish Immunol.">
        <title>Early steps in the European eel (Anguilla anguilla)-Vibrio vulnificus interaction in the gills: Role of the RtxA13 toxin.</title>
        <authorList>
            <person name="Callol A."/>
            <person name="Pajuelo D."/>
            <person name="Ebbesson L."/>
            <person name="Teles M."/>
            <person name="MacKenzie S."/>
            <person name="Amaro C."/>
        </authorList>
    </citation>
    <scope>NUCLEOTIDE SEQUENCE</scope>
</reference>
<accession>A0A0E9XBK0</accession>
<dbReference type="EMBL" id="GBXM01009357">
    <property type="protein sequence ID" value="JAH99220.1"/>
    <property type="molecule type" value="Transcribed_RNA"/>
</dbReference>
<evidence type="ECO:0000313" key="1">
    <source>
        <dbReference type="EMBL" id="JAH99220.1"/>
    </source>
</evidence>
<organism evidence="1">
    <name type="scientific">Anguilla anguilla</name>
    <name type="common">European freshwater eel</name>
    <name type="synonym">Muraena anguilla</name>
    <dbReference type="NCBI Taxonomy" id="7936"/>
    <lineage>
        <taxon>Eukaryota</taxon>
        <taxon>Metazoa</taxon>
        <taxon>Chordata</taxon>
        <taxon>Craniata</taxon>
        <taxon>Vertebrata</taxon>
        <taxon>Euteleostomi</taxon>
        <taxon>Actinopterygii</taxon>
        <taxon>Neopterygii</taxon>
        <taxon>Teleostei</taxon>
        <taxon>Anguilliformes</taxon>
        <taxon>Anguillidae</taxon>
        <taxon>Anguilla</taxon>
    </lineage>
</organism>
<sequence>MPHSQLYLPHQCSLFSHFFKSRFNSSN</sequence>
<proteinExistence type="predicted"/>
<protein>
    <submittedName>
        <fullName evidence="1">Uncharacterized protein</fullName>
    </submittedName>
</protein>
<dbReference type="AlphaFoldDB" id="A0A0E9XBK0"/>
<name>A0A0E9XBK0_ANGAN</name>
<reference evidence="1" key="1">
    <citation type="submission" date="2014-11" db="EMBL/GenBank/DDBJ databases">
        <authorList>
            <person name="Amaro Gonzalez C."/>
        </authorList>
    </citation>
    <scope>NUCLEOTIDE SEQUENCE</scope>
</reference>